<comment type="caution">
    <text evidence="1">The sequence shown here is derived from an EMBL/GenBank/DDBJ whole genome shotgun (WGS) entry which is preliminary data.</text>
</comment>
<organism evidence="1 2">
    <name type="scientific">Microbulbifer echini</name>
    <dbReference type="NCBI Taxonomy" id="1529067"/>
    <lineage>
        <taxon>Bacteria</taxon>
        <taxon>Pseudomonadati</taxon>
        <taxon>Pseudomonadota</taxon>
        <taxon>Gammaproteobacteria</taxon>
        <taxon>Cellvibrionales</taxon>
        <taxon>Microbulbiferaceae</taxon>
        <taxon>Microbulbifer</taxon>
    </lineage>
</organism>
<proteinExistence type="predicted"/>
<dbReference type="InterPro" id="IPR009367">
    <property type="entry name" value="Elm1-like"/>
</dbReference>
<sequence>MQLRVWRFLDGNRAHEKQSAALVCGLRKSFAGQVQSFDIPAGLTPSRILLGRMKELEQLPKPDFLIGTGRKSRLPMLAARRRFGGRAISINRPQLPFSWFDYAIVPEHDRPPPLENVILSQGALTEPLPENSPQAGRGLVLLGGPSKHYAWDIQAISKQIEPLLNQPIEWQISDSRRTPEGTLDALSGERINLVDWRTCAPGWVQEQMALAGQIWVSEDSVSMLFESLQSRARVGVIRVPGRGKSNKVRAAVQRLIDQDIVSEHLGEVLAQPQRQPLDQYLLCARALLRRCGLPLN</sequence>
<dbReference type="RefSeq" id="WP_371842940.1">
    <property type="nucleotide sequence ID" value="NZ_JBGMEL010000004.1"/>
</dbReference>
<evidence type="ECO:0000313" key="2">
    <source>
        <dbReference type="Proteomes" id="UP001569414"/>
    </source>
</evidence>
<accession>A0ABV4NM34</accession>
<name>A0ABV4NM34_9GAMM</name>
<keyword evidence="2" id="KW-1185">Reference proteome</keyword>
<protein>
    <submittedName>
        <fullName evidence="1">ELM1/GtrOC1 family putative glycosyltransferase</fullName>
    </submittedName>
</protein>
<dbReference type="Proteomes" id="UP001569414">
    <property type="component" value="Unassembled WGS sequence"/>
</dbReference>
<gene>
    <name evidence="1" type="ORF">ACCI51_05955</name>
</gene>
<reference evidence="1 2" key="1">
    <citation type="submission" date="2024-08" db="EMBL/GenBank/DDBJ databases">
        <authorList>
            <person name="Ishaq N."/>
        </authorList>
    </citation>
    <scope>NUCLEOTIDE SEQUENCE [LARGE SCALE GENOMIC DNA]</scope>
    <source>
        <strain evidence="1 2">JCM 30400</strain>
    </source>
</reference>
<dbReference type="EMBL" id="JBGMEL010000004">
    <property type="protein sequence ID" value="MFA0790084.1"/>
    <property type="molecule type" value="Genomic_DNA"/>
</dbReference>
<dbReference type="Pfam" id="PF06258">
    <property type="entry name" value="Mito_fiss_Elm1"/>
    <property type="match status" value="1"/>
</dbReference>
<evidence type="ECO:0000313" key="1">
    <source>
        <dbReference type="EMBL" id="MFA0790084.1"/>
    </source>
</evidence>